<comment type="similarity">
    <text evidence="1">Belongs to the CWC26 family.</text>
</comment>
<evidence type="ECO:0000256" key="2">
    <source>
        <dbReference type="SAM" id="MobiDB-lite"/>
    </source>
</evidence>
<accession>A0A7S3D6G4</accession>
<dbReference type="Pfam" id="PF09736">
    <property type="entry name" value="Bud13"/>
    <property type="match status" value="1"/>
</dbReference>
<dbReference type="GO" id="GO:0070274">
    <property type="term" value="C:RES complex"/>
    <property type="evidence" value="ECO:0007669"/>
    <property type="project" value="TreeGrafter"/>
</dbReference>
<dbReference type="GO" id="GO:0003723">
    <property type="term" value="F:RNA binding"/>
    <property type="evidence" value="ECO:0007669"/>
    <property type="project" value="TreeGrafter"/>
</dbReference>
<dbReference type="PANTHER" id="PTHR31809">
    <property type="entry name" value="BUD13 HOMOLOG"/>
    <property type="match status" value="1"/>
</dbReference>
<protein>
    <recommendedName>
        <fullName evidence="6">BUD13 homolog</fullName>
    </recommendedName>
</protein>
<proteinExistence type="inferred from homology"/>
<feature type="compositionally biased region" description="Basic and acidic residues" evidence="2">
    <location>
        <begin position="53"/>
        <end position="63"/>
    </location>
</feature>
<feature type="region of interest" description="Disordered" evidence="2">
    <location>
        <begin position="35"/>
        <end position="82"/>
    </location>
</feature>
<name>A0A7S3D6G4_9EUKA</name>
<dbReference type="EMBL" id="HBIB01015406">
    <property type="protein sequence ID" value="CAE0247776.1"/>
    <property type="molecule type" value="Transcribed_RNA"/>
</dbReference>
<gene>
    <name evidence="3" type="ORF">PBIL07802_LOCUS9955</name>
    <name evidence="4" type="ORF">PBIL07802_LOCUS9968</name>
    <name evidence="5" type="ORF">PBIL07802_LOCUS9970</name>
</gene>
<dbReference type="EMBL" id="HBIB01015391">
    <property type="protein sequence ID" value="CAE0247763.1"/>
    <property type="molecule type" value="Transcribed_RNA"/>
</dbReference>
<dbReference type="InterPro" id="IPR051112">
    <property type="entry name" value="CWC26_splicing_factor"/>
</dbReference>
<evidence type="ECO:0000256" key="1">
    <source>
        <dbReference type="ARBA" id="ARBA00011069"/>
    </source>
</evidence>
<organism evidence="4">
    <name type="scientific">Palpitomonas bilix</name>
    <dbReference type="NCBI Taxonomy" id="652834"/>
    <lineage>
        <taxon>Eukaryota</taxon>
        <taxon>Eukaryota incertae sedis</taxon>
    </lineage>
</organism>
<evidence type="ECO:0008006" key="6">
    <source>
        <dbReference type="Google" id="ProtNLM"/>
    </source>
</evidence>
<dbReference type="AlphaFoldDB" id="A0A7S3D6G4"/>
<dbReference type="PANTHER" id="PTHR31809:SF0">
    <property type="entry name" value="BUD13 HOMOLOG"/>
    <property type="match status" value="1"/>
</dbReference>
<dbReference type="GO" id="GO:0005684">
    <property type="term" value="C:U2-type spliceosomal complex"/>
    <property type="evidence" value="ECO:0007669"/>
    <property type="project" value="TreeGrafter"/>
</dbReference>
<dbReference type="GO" id="GO:0000398">
    <property type="term" value="P:mRNA splicing, via spliceosome"/>
    <property type="evidence" value="ECO:0007669"/>
    <property type="project" value="TreeGrafter"/>
</dbReference>
<dbReference type="InterPro" id="IPR018609">
    <property type="entry name" value="Bud13"/>
</dbReference>
<sequence length="254" mass="28888">MGRERALQAHQDQMLRFLGIHHYFSAPVQHLTISFSRSSRRRGSGGEEGAPSRGEESAHERQSDVPPRMSSGATAGLHSRESLKVDMDRMRHERQEKFNSVNPATLGRGADTVVRDKTGRRKAAAVAVLEGNNSDEENMEWGKGYVDPKRKALEDAAADIGGVARYVDDAVLNKRQRAVDRWGDPMLQFQKSRPRAKGVKKWKKDYPSNRFNLSPGYRWDGVDRSNGYEKKWYLQKNEAHDLAHQAHMWSTEDM</sequence>
<dbReference type="EMBL" id="HBIB01015408">
    <property type="protein sequence ID" value="CAE0247778.1"/>
    <property type="molecule type" value="Transcribed_RNA"/>
</dbReference>
<reference evidence="4" key="1">
    <citation type="submission" date="2021-01" db="EMBL/GenBank/DDBJ databases">
        <authorList>
            <person name="Corre E."/>
            <person name="Pelletier E."/>
            <person name="Niang G."/>
            <person name="Scheremetjew M."/>
            <person name="Finn R."/>
            <person name="Kale V."/>
            <person name="Holt S."/>
            <person name="Cochrane G."/>
            <person name="Meng A."/>
            <person name="Brown T."/>
            <person name="Cohen L."/>
        </authorList>
    </citation>
    <scope>NUCLEOTIDE SEQUENCE</scope>
    <source>
        <strain evidence="4">NIES-2562</strain>
    </source>
</reference>
<evidence type="ECO:0000313" key="4">
    <source>
        <dbReference type="EMBL" id="CAE0247776.1"/>
    </source>
</evidence>
<evidence type="ECO:0000313" key="3">
    <source>
        <dbReference type="EMBL" id="CAE0247763.1"/>
    </source>
</evidence>
<evidence type="ECO:0000313" key="5">
    <source>
        <dbReference type="EMBL" id="CAE0247778.1"/>
    </source>
</evidence>